<dbReference type="InterPro" id="IPR041614">
    <property type="entry name" value="DprA_WH"/>
</dbReference>
<dbReference type="Pfam" id="PF17782">
    <property type="entry name" value="WHD_DprA"/>
    <property type="match status" value="1"/>
</dbReference>
<dbReference type="NCBIfam" id="TIGR00732">
    <property type="entry name" value="dprA"/>
    <property type="match status" value="1"/>
</dbReference>
<evidence type="ECO:0000259" key="2">
    <source>
        <dbReference type="Pfam" id="PF02481"/>
    </source>
</evidence>
<organism evidence="4 5">
    <name type="scientific">Christensenella minuta</name>
    <dbReference type="NCBI Taxonomy" id="626937"/>
    <lineage>
        <taxon>Bacteria</taxon>
        <taxon>Bacillati</taxon>
        <taxon>Bacillota</taxon>
        <taxon>Clostridia</taxon>
        <taxon>Christensenellales</taxon>
        <taxon>Christensenellaceae</taxon>
        <taxon>Christensenella</taxon>
    </lineage>
</organism>
<evidence type="ECO:0000256" key="1">
    <source>
        <dbReference type="ARBA" id="ARBA00006525"/>
    </source>
</evidence>
<keyword evidence="5" id="KW-1185">Reference proteome</keyword>
<dbReference type="STRING" id="626937.HMPREF3293_02277"/>
<dbReference type="RefSeq" id="WP_066518732.1">
    <property type="nucleotide sequence ID" value="NZ_CABMOF010000001.1"/>
</dbReference>
<dbReference type="AlphaFoldDB" id="A0A136Q2W4"/>
<dbReference type="PANTHER" id="PTHR43022:SF1">
    <property type="entry name" value="PROTEIN SMF"/>
    <property type="match status" value="1"/>
</dbReference>
<evidence type="ECO:0000313" key="5">
    <source>
        <dbReference type="Proteomes" id="UP000070366"/>
    </source>
</evidence>
<dbReference type="InterPro" id="IPR057666">
    <property type="entry name" value="DrpA_SLOG"/>
</dbReference>
<dbReference type="KEGG" id="cmiu:B1H56_03935"/>
<dbReference type="SUPFAM" id="SSF102405">
    <property type="entry name" value="MCP/YpsA-like"/>
    <property type="match status" value="1"/>
</dbReference>
<protein>
    <submittedName>
        <fullName evidence="4">DNA protecting protein DprA</fullName>
    </submittedName>
</protein>
<comment type="caution">
    <text evidence="4">The sequence shown here is derived from an EMBL/GenBank/DDBJ whole genome shotgun (WGS) entry which is preliminary data.</text>
</comment>
<feature type="domain" description="DprA winged helix" evidence="3">
    <location>
        <begin position="305"/>
        <end position="361"/>
    </location>
</feature>
<dbReference type="SUPFAM" id="SSF46785">
    <property type="entry name" value="Winged helix' DNA-binding domain"/>
    <property type="match status" value="1"/>
</dbReference>
<dbReference type="Pfam" id="PF02481">
    <property type="entry name" value="DNA_processg_A"/>
    <property type="match status" value="1"/>
</dbReference>
<evidence type="ECO:0000313" key="4">
    <source>
        <dbReference type="EMBL" id="KXK65028.1"/>
    </source>
</evidence>
<dbReference type="Gene3D" id="3.40.50.450">
    <property type="match status" value="1"/>
</dbReference>
<dbReference type="PANTHER" id="PTHR43022">
    <property type="entry name" value="PROTEIN SMF"/>
    <property type="match status" value="1"/>
</dbReference>
<dbReference type="InterPro" id="IPR003488">
    <property type="entry name" value="DprA"/>
</dbReference>
<dbReference type="Proteomes" id="UP000070366">
    <property type="component" value="Unassembled WGS sequence"/>
</dbReference>
<dbReference type="GO" id="GO:0009294">
    <property type="term" value="P:DNA-mediated transformation"/>
    <property type="evidence" value="ECO:0007669"/>
    <property type="project" value="InterPro"/>
</dbReference>
<proteinExistence type="inferred from homology"/>
<dbReference type="Gene3D" id="1.10.10.10">
    <property type="entry name" value="Winged helix-like DNA-binding domain superfamily/Winged helix DNA-binding domain"/>
    <property type="match status" value="1"/>
</dbReference>
<dbReference type="OrthoDB" id="9785707at2"/>
<accession>A0A136Q2W4</accession>
<dbReference type="InterPro" id="IPR036390">
    <property type="entry name" value="WH_DNA-bd_sf"/>
</dbReference>
<reference evidence="4 5" key="1">
    <citation type="submission" date="2016-02" db="EMBL/GenBank/DDBJ databases">
        <authorList>
            <person name="Wen L."/>
            <person name="He K."/>
            <person name="Yang H."/>
        </authorList>
    </citation>
    <scope>NUCLEOTIDE SEQUENCE [LARGE SCALE GENOMIC DNA]</scope>
    <source>
        <strain evidence="4 5">DSM 22607</strain>
    </source>
</reference>
<name>A0A136Q2W4_9FIRM</name>
<sequence>MTEITREERYWLWLSSVDGIGPVRFYDTLSVFTDLERAFHECASIPERVKSVTSRQGGALLASANESYIDRLLELCARKKIHVLTRLNQDYPQILAEIENPPPVLFYKGYLPSFDERACALVGSRKPTKNGFSIIRSLANGLAGEGVVIVSGMARGIDTAAHMGALDANGVTAAVLGCGADVVYPPENHELYGRILERGAVISEFLPGTEPKPQYFPQRNRIVSGLCNVLIAGEGGERSGARITVDSALRQGRDVYTTICDLKSPVAKLPLYLMDSGAPVVQNAADVMNGMGWRIRSVAPTPKTEKGANKLDLLETRIYNLLLKENLSAGELAEETGITIKDINTVLTVMELRGLIEGLPGDRFRINS</sequence>
<gene>
    <name evidence="4" type="ORF">HMPREF3293_02277</name>
</gene>
<evidence type="ECO:0000259" key="3">
    <source>
        <dbReference type="Pfam" id="PF17782"/>
    </source>
</evidence>
<dbReference type="InterPro" id="IPR036388">
    <property type="entry name" value="WH-like_DNA-bd_sf"/>
</dbReference>
<dbReference type="EMBL" id="LSZW01000063">
    <property type="protein sequence ID" value="KXK65028.1"/>
    <property type="molecule type" value="Genomic_DNA"/>
</dbReference>
<feature type="domain" description="Smf/DprA SLOG" evidence="2">
    <location>
        <begin position="83"/>
        <end position="290"/>
    </location>
</feature>
<comment type="similarity">
    <text evidence="1">Belongs to the DprA/Smf family.</text>
</comment>
<dbReference type="PATRIC" id="fig|626937.4.peg.2244"/>